<proteinExistence type="predicted"/>
<dbReference type="RefSeq" id="WP_006769500.1">
    <property type="nucleotide sequence ID" value="NC_004369.1"/>
</dbReference>
<dbReference type="STRING" id="196164.gene:10741221"/>
<protein>
    <recommendedName>
        <fullName evidence="1">VapC45 PIN like domain-containing protein</fullName>
    </recommendedName>
</protein>
<dbReference type="KEGG" id="cef:CE0817"/>
<dbReference type="eggNOG" id="ENOG5032F4W">
    <property type="taxonomic scope" value="Bacteria"/>
</dbReference>
<reference evidence="2 3" key="1">
    <citation type="journal article" date="2003" name="Genome Res.">
        <title>Comparative complete genome sequence analysis of the amino acid replacements responsible for the thermostability of Corynebacterium efficiens.</title>
        <authorList>
            <person name="Nishio Y."/>
            <person name="Nakamura Y."/>
            <person name="Kawarabayasi Y."/>
            <person name="Usuda Y."/>
            <person name="Kimura E."/>
            <person name="Sugimoto S."/>
            <person name="Matsui K."/>
            <person name="Yamagishi A."/>
            <person name="Kikuchi H."/>
            <person name="Ikeo K."/>
            <person name="Gojobori T."/>
        </authorList>
    </citation>
    <scope>NUCLEOTIDE SEQUENCE [LARGE SCALE GENOMIC DNA]</scope>
    <source>
        <strain evidence="3">DSM 44549 / YS-314 / AJ 12310 / JCM 11189 / NBRC 100395</strain>
    </source>
</reference>
<dbReference type="Pfam" id="PF18478">
    <property type="entry name" value="PIN_10"/>
    <property type="match status" value="1"/>
</dbReference>
<keyword evidence="3" id="KW-1185">Reference proteome</keyword>
<dbReference type="AlphaFoldDB" id="Q8FRE4"/>
<dbReference type="OrthoDB" id="3699343at2"/>
<evidence type="ECO:0000313" key="3">
    <source>
        <dbReference type="Proteomes" id="UP000001409"/>
    </source>
</evidence>
<sequence length="150" mass="16554">MGRLKFAIDANESPALSNSWDLLFPTHEFVHVRSLGLRNDSDIELFAKLPGEGFDAFITRDRAQLKRDDELQALKESGLSWIGHKEPAARGPRSLAVVVASYSIAIPHIVDLIENASDPLRFHVKLTPHGAGQTISAHRLSDNQKVALPK</sequence>
<feature type="domain" description="VapC45 PIN like" evidence="1">
    <location>
        <begin position="5"/>
        <end position="80"/>
    </location>
</feature>
<dbReference type="HOGENOM" id="CLU_1737454_0_0_11"/>
<dbReference type="Proteomes" id="UP000001409">
    <property type="component" value="Chromosome"/>
</dbReference>
<dbReference type="InterPro" id="IPR041375">
    <property type="entry name" value="VapC45_PIN-like"/>
</dbReference>
<evidence type="ECO:0000313" key="2">
    <source>
        <dbReference type="EMBL" id="BAC17627.1"/>
    </source>
</evidence>
<dbReference type="EMBL" id="BA000035">
    <property type="protein sequence ID" value="BAC17627.1"/>
    <property type="molecule type" value="Genomic_DNA"/>
</dbReference>
<accession>Q8FRE4</accession>
<organism evidence="2 3">
    <name type="scientific">Corynebacterium efficiens (strain DSM 44549 / YS-314 / AJ 12310 / JCM 11189 / NBRC 100395)</name>
    <dbReference type="NCBI Taxonomy" id="196164"/>
    <lineage>
        <taxon>Bacteria</taxon>
        <taxon>Bacillati</taxon>
        <taxon>Actinomycetota</taxon>
        <taxon>Actinomycetes</taxon>
        <taxon>Mycobacteriales</taxon>
        <taxon>Corynebacteriaceae</taxon>
        <taxon>Corynebacterium</taxon>
    </lineage>
</organism>
<accession>C8NLN5</accession>
<name>Q8FRE4_COREF</name>
<evidence type="ECO:0000259" key="1">
    <source>
        <dbReference type="Pfam" id="PF18478"/>
    </source>
</evidence>